<feature type="domain" description="Glycosyltransferase subfamily 4-like N-terminal" evidence="2">
    <location>
        <begin position="19"/>
        <end position="205"/>
    </location>
</feature>
<dbReference type="PANTHER" id="PTHR45947:SF3">
    <property type="entry name" value="SULFOQUINOVOSYL TRANSFERASE SQD2"/>
    <property type="match status" value="1"/>
</dbReference>
<dbReference type="Pfam" id="PF13439">
    <property type="entry name" value="Glyco_transf_4"/>
    <property type="match status" value="1"/>
</dbReference>
<dbReference type="PANTHER" id="PTHR45947">
    <property type="entry name" value="SULFOQUINOVOSYL TRANSFERASE SQD2"/>
    <property type="match status" value="1"/>
</dbReference>
<dbReference type="InterPro" id="IPR028098">
    <property type="entry name" value="Glyco_trans_4-like_N"/>
</dbReference>
<dbReference type="SUPFAM" id="SSF53756">
    <property type="entry name" value="UDP-Glycosyltransferase/glycogen phosphorylase"/>
    <property type="match status" value="1"/>
</dbReference>
<keyword evidence="3" id="KW-0328">Glycosyltransferase</keyword>
<dbReference type="GO" id="GO:0016757">
    <property type="term" value="F:glycosyltransferase activity"/>
    <property type="evidence" value="ECO:0007669"/>
    <property type="project" value="UniProtKB-KW"/>
</dbReference>
<evidence type="ECO:0000313" key="4">
    <source>
        <dbReference type="Proteomes" id="UP000319557"/>
    </source>
</evidence>
<keyword evidence="4" id="KW-1185">Reference proteome</keyword>
<feature type="domain" description="Glycosyl transferase family 1" evidence="1">
    <location>
        <begin position="263"/>
        <end position="376"/>
    </location>
</feature>
<protein>
    <submittedName>
        <fullName evidence="3">Alpha-D-kanosaminyltransferase</fullName>
        <ecNumber evidence="3">2.4.1.301</ecNumber>
    </submittedName>
</protein>
<evidence type="ECO:0000313" key="3">
    <source>
        <dbReference type="EMBL" id="QDS88910.1"/>
    </source>
</evidence>
<dbReference type="EMBL" id="CP036261">
    <property type="protein sequence ID" value="QDS88910.1"/>
    <property type="molecule type" value="Genomic_DNA"/>
</dbReference>
<sequence length="403" mass="44885">MPPRYRIAVITRTYPPKGGGIAAAHFNLARCLRKRHDVGIFAFDDNDAAVEPNVTRAKTAAPLAWMLQAAASAWIRRYAKGEAATNCQRILRIIPAVRRLNRSLRSFRPNFVLCPDNFVPALALKLPSDSKLIWVAHHNYRRFEGNPIATQYSWIDLQLAHRLELRAFRKADAVAAVSQYIADVTRQTFNPDCDVRVIRNFVDTEFLDQLGDSSPRTRLGVSSQATLVYIPSGGAVIKGERYTCEIIRRLSVMGDIAFFVSGAISQTLRFELDQLPKQVVVYAPGSQSYIRNLADVAACDWAVSPTLIENFSSALVEALALGLPVVTWDVGGNRELVESGVNGFVVPFMDMESLIQRAMELANSSELRARMRKNAKASVTNLVRPERVLEEYDNLFQSVLATS</sequence>
<accession>A0A517M220</accession>
<dbReference type="Gene3D" id="3.40.50.2000">
    <property type="entry name" value="Glycogen Phosphorylase B"/>
    <property type="match status" value="2"/>
</dbReference>
<dbReference type="KEGG" id="ruv:EC9_31050"/>
<evidence type="ECO:0000259" key="2">
    <source>
        <dbReference type="Pfam" id="PF13439"/>
    </source>
</evidence>
<proteinExistence type="predicted"/>
<keyword evidence="3" id="KW-0808">Transferase</keyword>
<evidence type="ECO:0000259" key="1">
    <source>
        <dbReference type="Pfam" id="PF00534"/>
    </source>
</evidence>
<dbReference type="InterPro" id="IPR050194">
    <property type="entry name" value="Glycosyltransferase_grp1"/>
</dbReference>
<dbReference type="EC" id="2.4.1.301" evidence="3"/>
<dbReference type="RefSeq" id="WP_145346453.1">
    <property type="nucleotide sequence ID" value="NZ_CP036261.1"/>
</dbReference>
<name>A0A517M220_9BACT</name>
<organism evidence="3 4">
    <name type="scientific">Rosistilla ulvae</name>
    <dbReference type="NCBI Taxonomy" id="1930277"/>
    <lineage>
        <taxon>Bacteria</taxon>
        <taxon>Pseudomonadati</taxon>
        <taxon>Planctomycetota</taxon>
        <taxon>Planctomycetia</taxon>
        <taxon>Pirellulales</taxon>
        <taxon>Pirellulaceae</taxon>
        <taxon>Rosistilla</taxon>
    </lineage>
</organism>
<gene>
    <name evidence="3" type="primary">kanE_3</name>
    <name evidence="3" type="ORF">EC9_31050</name>
</gene>
<dbReference type="Pfam" id="PF00534">
    <property type="entry name" value="Glycos_transf_1"/>
    <property type="match status" value="1"/>
</dbReference>
<reference evidence="3 4" key="1">
    <citation type="submission" date="2019-02" db="EMBL/GenBank/DDBJ databases">
        <title>Deep-cultivation of Planctomycetes and their phenomic and genomic characterization uncovers novel biology.</title>
        <authorList>
            <person name="Wiegand S."/>
            <person name="Jogler M."/>
            <person name="Boedeker C."/>
            <person name="Pinto D."/>
            <person name="Vollmers J."/>
            <person name="Rivas-Marin E."/>
            <person name="Kohn T."/>
            <person name="Peeters S.H."/>
            <person name="Heuer A."/>
            <person name="Rast P."/>
            <person name="Oberbeckmann S."/>
            <person name="Bunk B."/>
            <person name="Jeske O."/>
            <person name="Meyerdierks A."/>
            <person name="Storesund J.E."/>
            <person name="Kallscheuer N."/>
            <person name="Luecker S."/>
            <person name="Lage O.M."/>
            <person name="Pohl T."/>
            <person name="Merkel B.J."/>
            <person name="Hornburger P."/>
            <person name="Mueller R.-W."/>
            <person name="Bruemmer F."/>
            <person name="Labrenz M."/>
            <person name="Spormann A.M."/>
            <person name="Op den Camp H."/>
            <person name="Overmann J."/>
            <person name="Amann R."/>
            <person name="Jetten M.S.M."/>
            <person name="Mascher T."/>
            <person name="Medema M.H."/>
            <person name="Devos D.P."/>
            <person name="Kaster A.-K."/>
            <person name="Ovreas L."/>
            <person name="Rohde M."/>
            <person name="Galperin M.Y."/>
            <person name="Jogler C."/>
        </authorList>
    </citation>
    <scope>NUCLEOTIDE SEQUENCE [LARGE SCALE GENOMIC DNA]</scope>
    <source>
        <strain evidence="3 4">EC9</strain>
    </source>
</reference>
<dbReference type="OrthoDB" id="9795746at2"/>
<dbReference type="Proteomes" id="UP000319557">
    <property type="component" value="Chromosome"/>
</dbReference>
<dbReference type="InterPro" id="IPR001296">
    <property type="entry name" value="Glyco_trans_1"/>
</dbReference>
<dbReference type="AlphaFoldDB" id="A0A517M220"/>
<dbReference type="CDD" id="cd03801">
    <property type="entry name" value="GT4_PimA-like"/>
    <property type="match status" value="1"/>
</dbReference>